<dbReference type="AlphaFoldDB" id="A0A2H0WLV9"/>
<dbReference type="GO" id="GO:0016798">
    <property type="term" value="F:hydrolase activity, acting on glycosyl bonds"/>
    <property type="evidence" value="ECO:0007669"/>
    <property type="project" value="UniProtKB-KW"/>
</dbReference>
<keyword evidence="4" id="KW-0378">Hydrolase</keyword>
<dbReference type="Proteomes" id="UP000230353">
    <property type="component" value="Unassembled WGS sequence"/>
</dbReference>
<proteinExistence type="inferred from homology"/>
<keyword evidence="4" id="KW-0326">Glycosidase</keyword>
<dbReference type="GO" id="GO:0016757">
    <property type="term" value="F:glycosyltransferase activity"/>
    <property type="evidence" value="ECO:0007669"/>
    <property type="project" value="UniProtKB-KW"/>
</dbReference>
<gene>
    <name evidence="4" type="ORF">COT67_00535</name>
</gene>
<keyword evidence="2" id="KW-0808">Transferase</keyword>
<accession>A0A2H0WLV9</accession>
<dbReference type="Pfam" id="PF04041">
    <property type="entry name" value="Glyco_hydro_130"/>
    <property type="match status" value="1"/>
</dbReference>
<evidence type="ECO:0000256" key="3">
    <source>
        <dbReference type="ARBA" id="ARBA00024356"/>
    </source>
</evidence>
<evidence type="ECO:0000313" key="5">
    <source>
        <dbReference type="Proteomes" id="UP000230353"/>
    </source>
</evidence>
<comment type="similarity">
    <text evidence="3">Belongs to the glycosyl hydrolase 130 family.</text>
</comment>
<evidence type="ECO:0000313" key="4">
    <source>
        <dbReference type="EMBL" id="PIS13650.1"/>
    </source>
</evidence>
<dbReference type="InterPro" id="IPR023296">
    <property type="entry name" value="Glyco_hydro_beta-prop_sf"/>
</dbReference>
<comment type="caution">
    <text evidence="4">The sequence shown here is derived from an EMBL/GenBank/DDBJ whole genome shotgun (WGS) entry which is preliminary data.</text>
</comment>
<name>A0A2H0WLV9_9BACT</name>
<dbReference type="InterPro" id="IPR007184">
    <property type="entry name" value="Mannoside_phosphorylase"/>
</dbReference>
<evidence type="ECO:0000256" key="2">
    <source>
        <dbReference type="ARBA" id="ARBA00022679"/>
    </source>
</evidence>
<evidence type="ECO:0000256" key="1">
    <source>
        <dbReference type="ARBA" id="ARBA00022676"/>
    </source>
</evidence>
<dbReference type="SUPFAM" id="SSF75005">
    <property type="entry name" value="Arabinanase/levansucrase/invertase"/>
    <property type="match status" value="1"/>
</dbReference>
<protein>
    <submittedName>
        <fullName evidence="4">Glycosidase</fullName>
    </submittedName>
</protein>
<dbReference type="PANTHER" id="PTHR34106">
    <property type="entry name" value="GLYCOSIDASE"/>
    <property type="match status" value="1"/>
</dbReference>
<organism evidence="4 5">
    <name type="scientific">Candidatus Tagabacteria bacterium CG09_land_8_20_14_0_10_41_14</name>
    <dbReference type="NCBI Taxonomy" id="1975021"/>
    <lineage>
        <taxon>Bacteria</taxon>
        <taxon>Candidatus Tagaibacteriota</taxon>
    </lineage>
</organism>
<reference evidence="5" key="1">
    <citation type="submission" date="2017-09" db="EMBL/GenBank/DDBJ databases">
        <title>Depth-based differentiation of microbial function through sediment-hosted aquifers and enrichment of novel symbionts in the deep terrestrial subsurface.</title>
        <authorList>
            <person name="Probst A.J."/>
            <person name="Ladd B."/>
            <person name="Jarett J.K."/>
            <person name="Geller-Mcgrath D.E."/>
            <person name="Sieber C.M.K."/>
            <person name="Emerson J.B."/>
            <person name="Anantharaman K."/>
            <person name="Thomas B.C."/>
            <person name="Malmstrom R."/>
            <person name="Stieglmeier M."/>
            <person name="Klingl A."/>
            <person name="Woyke T."/>
            <person name="Ryan C.M."/>
            <person name="Banfield J.F."/>
        </authorList>
    </citation>
    <scope>NUCLEOTIDE SEQUENCE [LARGE SCALE GENOMIC DNA]</scope>
</reference>
<dbReference type="EMBL" id="PEZL01000008">
    <property type="protein sequence ID" value="PIS13650.1"/>
    <property type="molecule type" value="Genomic_DNA"/>
</dbReference>
<dbReference type="PANTHER" id="PTHR34106:SF5">
    <property type="entry name" value="GLYCOSIDASE"/>
    <property type="match status" value="1"/>
</dbReference>
<sequence length="307" mass="35050">MIERFKNNPLLQPNPNSIWMNKNVFNCGVIIDDDGLYKMLFRAAWTEDQSMSDCGLALSIEGTKWYVLDKPVLKCGMNDHCTRGIEDPRIVKWIDGWKYIFTTACSPAGCRVGIWRTKNFFEYEWIGIPFNQEDKNASIFPEPIGAWAYLLHRKAPHIWISRTKDLTLRSGWQDSQILVEKDEFYRSPNTENLPAKIGIAGPPVKTPKGWLVIIHAIHDQGENMFNRVYSLGFMVLNLNNPVKVEYIYPSPILWPTEKYEIIGAVPVVCFSNAVVDPGGDSLYIYWGGADTVICGGRLMKKDLPMCY</sequence>
<keyword evidence="1" id="KW-0328">Glycosyltransferase</keyword>
<dbReference type="Gene3D" id="2.115.10.20">
    <property type="entry name" value="Glycosyl hydrolase domain, family 43"/>
    <property type="match status" value="1"/>
</dbReference>